<evidence type="ECO:0000313" key="3">
    <source>
        <dbReference type="Proteomes" id="UP000526083"/>
    </source>
</evidence>
<accession>A0A7W3JQK7</accession>
<dbReference type="Proteomes" id="UP000526083">
    <property type="component" value="Unassembled WGS sequence"/>
</dbReference>
<dbReference type="Pfam" id="PF00248">
    <property type="entry name" value="Aldo_ket_red"/>
    <property type="match status" value="1"/>
</dbReference>
<dbReference type="GO" id="GO:0047834">
    <property type="term" value="F:D-threo-aldose 1-dehydrogenase activity"/>
    <property type="evidence" value="ECO:0007669"/>
    <property type="project" value="UniProtKB-EC"/>
</dbReference>
<dbReference type="AlphaFoldDB" id="A0A7W3JQK7"/>
<feature type="domain" description="NADP-dependent oxidoreductase" evidence="1">
    <location>
        <begin position="14"/>
        <end position="315"/>
    </location>
</feature>
<sequence length="327" mass="35555">MKQRIWHGGITTTELGIGAAQFGNLYTETTDSESDDAVEAAWDAGVRCFDTAPHYGLGLSERRLGSALGGLPRDEFVVSTKVGRLLVPNPGGESEQDTDFVVPASTRRVWDFTRDGIRRSLDASLERLRLDRVDVLYLHDPDDYEREALEQALPAMVELRDEGIVRAVGVGMNQSAMPARFIQEIDLDVVMLAGRYTLLEQTALGDLLPAAALRGVSIVAAGVYNSGLLSTDPIPDDAHYNYQKVPQRILQRARQIAAVCAQFDVTISEAAVAFPLQHPSVVNVTIGARTSEHVAAAVARNAAAVPAELWSALVEHQLLDARAVFNR</sequence>
<dbReference type="GO" id="GO:0005829">
    <property type="term" value="C:cytosol"/>
    <property type="evidence" value="ECO:0007669"/>
    <property type="project" value="TreeGrafter"/>
</dbReference>
<gene>
    <name evidence="2" type="ORF">FHX48_002259</name>
</gene>
<dbReference type="EC" id="1.1.1.122" evidence="2"/>
<keyword evidence="2" id="KW-0560">Oxidoreductase</keyword>
<comment type="caution">
    <text evidence="2">The sequence shown here is derived from an EMBL/GenBank/DDBJ whole genome shotgun (WGS) entry which is preliminary data.</text>
</comment>
<dbReference type="SUPFAM" id="SSF51430">
    <property type="entry name" value="NAD(P)-linked oxidoreductase"/>
    <property type="match status" value="1"/>
</dbReference>
<protein>
    <submittedName>
        <fullName evidence="2">D-threo-aldose 1-dehydrogenase</fullName>
        <ecNumber evidence="2">1.1.1.122</ecNumber>
    </submittedName>
</protein>
<keyword evidence="3" id="KW-1185">Reference proteome</keyword>
<reference evidence="2 3" key="1">
    <citation type="submission" date="2020-07" db="EMBL/GenBank/DDBJ databases">
        <title>Sequencing the genomes of 1000 actinobacteria strains.</title>
        <authorList>
            <person name="Klenk H.-P."/>
        </authorList>
    </citation>
    <scope>NUCLEOTIDE SEQUENCE [LARGE SCALE GENOMIC DNA]</scope>
    <source>
        <strain evidence="2 3">DSM 27576</strain>
    </source>
</reference>
<dbReference type="Gene3D" id="3.20.20.100">
    <property type="entry name" value="NADP-dependent oxidoreductase domain"/>
    <property type="match status" value="1"/>
</dbReference>
<evidence type="ECO:0000259" key="1">
    <source>
        <dbReference type="Pfam" id="PF00248"/>
    </source>
</evidence>
<dbReference type="RefSeq" id="WP_167045648.1">
    <property type="nucleotide sequence ID" value="NZ_JAAOZB010000001.1"/>
</dbReference>
<dbReference type="EMBL" id="JACGWY010000005">
    <property type="protein sequence ID" value="MBA8817161.1"/>
    <property type="molecule type" value="Genomic_DNA"/>
</dbReference>
<dbReference type="InterPro" id="IPR036812">
    <property type="entry name" value="NAD(P)_OxRdtase_dom_sf"/>
</dbReference>
<proteinExistence type="predicted"/>
<dbReference type="InterPro" id="IPR020471">
    <property type="entry name" value="AKR"/>
</dbReference>
<organism evidence="2 3">
    <name type="scientific">Microbacterium halimionae</name>
    <dbReference type="NCBI Taxonomy" id="1526413"/>
    <lineage>
        <taxon>Bacteria</taxon>
        <taxon>Bacillati</taxon>
        <taxon>Actinomycetota</taxon>
        <taxon>Actinomycetes</taxon>
        <taxon>Micrococcales</taxon>
        <taxon>Microbacteriaceae</taxon>
        <taxon>Microbacterium</taxon>
    </lineage>
</organism>
<dbReference type="CDD" id="cd19162">
    <property type="entry name" value="AKR_FDH"/>
    <property type="match status" value="1"/>
</dbReference>
<name>A0A7W3JQK7_9MICO</name>
<evidence type="ECO:0000313" key="2">
    <source>
        <dbReference type="EMBL" id="MBA8817161.1"/>
    </source>
</evidence>
<dbReference type="InterPro" id="IPR023210">
    <property type="entry name" value="NADP_OxRdtase_dom"/>
</dbReference>
<dbReference type="PANTHER" id="PTHR42686:SF1">
    <property type="entry name" value="GH17980P-RELATED"/>
    <property type="match status" value="1"/>
</dbReference>
<dbReference type="PANTHER" id="PTHR42686">
    <property type="entry name" value="GH17980P-RELATED"/>
    <property type="match status" value="1"/>
</dbReference>
<dbReference type="InterPro" id="IPR044477">
    <property type="entry name" value="FDH-like"/>
</dbReference>